<dbReference type="Proteomes" id="UP000631034">
    <property type="component" value="Unassembled WGS sequence"/>
</dbReference>
<feature type="region of interest" description="Disordered" evidence="1">
    <location>
        <begin position="124"/>
        <end position="157"/>
    </location>
</feature>
<dbReference type="InterPro" id="IPR039519">
    <property type="entry name" value="YokE-like_PH"/>
</dbReference>
<dbReference type="Pfam" id="PF14470">
    <property type="entry name" value="bPH_3"/>
    <property type="match status" value="1"/>
</dbReference>
<evidence type="ECO:0000256" key="2">
    <source>
        <dbReference type="SAM" id="Phobius"/>
    </source>
</evidence>
<gene>
    <name evidence="4" type="ORF">IHV25_03935</name>
</gene>
<organism evidence="4 5">
    <name type="scientific">Phaeovibrio sulfidiphilus</name>
    <dbReference type="NCBI Taxonomy" id="1220600"/>
    <lineage>
        <taxon>Bacteria</taxon>
        <taxon>Pseudomonadati</taxon>
        <taxon>Pseudomonadota</taxon>
        <taxon>Alphaproteobacteria</taxon>
        <taxon>Rhodospirillales</taxon>
        <taxon>Rhodospirillaceae</taxon>
        <taxon>Phaeovibrio</taxon>
    </lineage>
</organism>
<keyword evidence="2" id="KW-1133">Transmembrane helix</keyword>
<keyword evidence="2" id="KW-0472">Membrane</keyword>
<protein>
    <submittedName>
        <fullName evidence="4">PH domain-containing protein</fullName>
    </submittedName>
</protein>
<evidence type="ECO:0000313" key="5">
    <source>
        <dbReference type="Proteomes" id="UP000631034"/>
    </source>
</evidence>
<dbReference type="AlphaFoldDB" id="A0A8J6YYD1"/>
<feature type="domain" description="YokE-like PH" evidence="3">
    <location>
        <begin position="35"/>
        <end position="103"/>
    </location>
</feature>
<name>A0A8J6YYD1_9PROT</name>
<accession>A0A8J6YYD1</accession>
<sequence length="346" mass="36898">MERTREDLAAEAVIGERRIAKEPALALIAGLLVEGERFYGAVTGLYSDGKGLLAATDRRLIFASKGLLGRSTMEEFPYTRIESIQQKTGLLLGEISVGQAKITHVDKAVVPRFVRGIHTAMSGLEPAPDITPDDSVHPTPREKLSAAPPKTRSSEAIKKPGRAGLGCLGMALLATLLGVWLIGDNENGAKAPSTDQRVRGGAVQAATEPARTIRIPGDRGLWDAARALGYEATAPAEALTTDGADVFRYSCTGERECELHWSERDRRIESLSYTATSCDRDALADMALIAGSLFPEVLEPARHWLAACESACKEGKPFTVFEGVAAVTCGSGSKGQLLLTVTPGER</sequence>
<feature type="transmembrane region" description="Helical" evidence="2">
    <location>
        <begin position="163"/>
        <end position="183"/>
    </location>
</feature>
<comment type="caution">
    <text evidence="4">The sequence shown here is derived from an EMBL/GenBank/DDBJ whole genome shotgun (WGS) entry which is preliminary data.</text>
</comment>
<reference evidence="4" key="1">
    <citation type="submission" date="2020-10" db="EMBL/GenBank/DDBJ databases">
        <title>Genome sequence of the unusual species of purple photosynthetic bacteria, Phaeovibrio sulfidiphilus DSM 23193, type strain.</title>
        <authorList>
            <person name="Kyndt J.A."/>
            <person name="Meyer T.E."/>
        </authorList>
    </citation>
    <scope>NUCLEOTIDE SEQUENCE</scope>
    <source>
        <strain evidence="4">DSM 23193</strain>
    </source>
</reference>
<feature type="compositionally biased region" description="Basic and acidic residues" evidence="1">
    <location>
        <begin position="134"/>
        <end position="144"/>
    </location>
</feature>
<proteinExistence type="predicted"/>
<evidence type="ECO:0000259" key="3">
    <source>
        <dbReference type="Pfam" id="PF14470"/>
    </source>
</evidence>
<evidence type="ECO:0000256" key="1">
    <source>
        <dbReference type="SAM" id="MobiDB-lite"/>
    </source>
</evidence>
<dbReference type="RefSeq" id="WP_192533807.1">
    <property type="nucleotide sequence ID" value="NZ_JACZHT010000002.1"/>
</dbReference>
<keyword evidence="2" id="KW-0812">Transmembrane</keyword>
<dbReference type="EMBL" id="JACZHT010000002">
    <property type="protein sequence ID" value="MBE1236803.1"/>
    <property type="molecule type" value="Genomic_DNA"/>
</dbReference>
<keyword evidence="5" id="KW-1185">Reference proteome</keyword>
<evidence type="ECO:0000313" key="4">
    <source>
        <dbReference type="EMBL" id="MBE1236803.1"/>
    </source>
</evidence>